<proteinExistence type="predicted"/>
<dbReference type="EnsemblMetazoa" id="AALB014595-RA">
    <property type="protein sequence ID" value="AALB014595-PA"/>
    <property type="gene ID" value="AALB014595"/>
</dbReference>
<name>A0A182FY97_ANOAL</name>
<organism evidence="1 2">
    <name type="scientific">Anopheles albimanus</name>
    <name type="common">New world malaria mosquito</name>
    <dbReference type="NCBI Taxonomy" id="7167"/>
    <lineage>
        <taxon>Eukaryota</taxon>
        <taxon>Metazoa</taxon>
        <taxon>Ecdysozoa</taxon>
        <taxon>Arthropoda</taxon>
        <taxon>Hexapoda</taxon>
        <taxon>Insecta</taxon>
        <taxon>Pterygota</taxon>
        <taxon>Neoptera</taxon>
        <taxon>Endopterygota</taxon>
        <taxon>Diptera</taxon>
        <taxon>Nematocera</taxon>
        <taxon>Culicoidea</taxon>
        <taxon>Culicidae</taxon>
        <taxon>Anophelinae</taxon>
        <taxon>Anopheles</taxon>
    </lineage>
</organism>
<evidence type="ECO:0000313" key="2">
    <source>
        <dbReference type="Proteomes" id="UP000069272"/>
    </source>
</evidence>
<sequence length="21" mass="2246">MVWPLVRATAKHQPSVGAAII</sequence>
<evidence type="ECO:0000313" key="1">
    <source>
        <dbReference type="EnsemblMetazoa" id="AALB014595-PA"/>
    </source>
</evidence>
<dbReference type="Proteomes" id="UP000069272">
    <property type="component" value="Chromosome X"/>
</dbReference>
<protein>
    <submittedName>
        <fullName evidence="1">Uncharacterized protein</fullName>
    </submittedName>
</protein>
<dbReference type="VEuPathDB" id="VectorBase:AALB014595"/>
<reference evidence="1" key="2">
    <citation type="submission" date="2022-08" db="UniProtKB">
        <authorList>
            <consortium name="EnsemblMetazoa"/>
        </authorList>
    </citation>
    <scope>IDENTIFICATION</scope>
    <source>
        <strain evidence="1">STECLA/ALBI9_A</strain>
    </source>
</reference>
<reference evidence="1 2" key="1">
    <citation type="journal article" date="2017" name="G3 (Bethesda)">
        <title>The Physical Genome Mapping of Anopheles albimanus Corrected Scaffold Misassemblies and Identified Interarm Rearrangements in Genus Anopheles.</title>
        <authorList>
            <person name="Artemov G.N."/>
            <person name="Peery A.N."/>
            <person name="Jiang X."/>
            <person name="Tu Z."/>
            <person name="Stegniy V.N."/>
            <person name="Sharakhova M.V."/>
            <person name="Sharakhov I.V."/>
        </authorList>
    </citation>
    <scope>NUCLEOTIDE SEQUENCE [LARGE SCALE GENOMIC DNA]</scope>
    <source>
        <strain evidence="1 2">ALBI9_A</strain>
    </source>
</reference>
<dbReference type="AlphaFoldDB" id="A0A182FY97"/>
<keyword evidence="2" id="KW-1185">Reference proteome</keyword>
<accession>A0A182FY97</accession>